<evidence type="ECO:0000256" key="11">
    <source>
        <dbReference type="ARBA" id="ARBA00023136"/>
    </source>
</evidence>
<comment type="similarity">
    <text evidence="2">Belongs to the fatty acid desaturase type 1 family. AlkB subfamily.</text>
</comment>
<keyword evidence="11 12" id="KW-0472">Membrane</keyword>
<dbReference type="EMBL" id="FNVD01000004">
    <property type="protein sequence ID" value="SEF76654.1"/>
    <property type="molecule type" value="Genomic_DNA"/>
</dbReference>
<feature type="transmembrane region" description="Helical" evidence="12">
    <location>
        <begin position="114"/>
        <end position="132"/>
    </location>
</feature>
<feature type="domain" description="Fatty acid desaturase" evidence="13">
    <location>
        <begin position="114"/>
        <end position="339"/>
    </location>
</feature>
<dbReference type="GO" id="GO:0004497">
    <property type="term" value="F:monooxygenase activity"/>
    <property type="evidence" value="ECO:0007669"/>
    <property type="project" value="UniProtKB-KW"/>
</dbReference>
<feature type="transmembrane region" description="Helical" evidence="12">
    <location>
        <begin position="223"/>
        <end position="243"/>
    </location>
</feature>
<comment type="subcellular location">
    <subcellularLocation>
        <location evidence="1">Cell inner membrane</location>
        <topology evidence="1">Multi-pass membrane protein</topology>
    </subcellularLocation>
</comment>
<evidence type="ECO:0000256" key="7">
    <source>
        <dbReference type="ARBA" id="ARBA00022989"/>
    </source>
</evidence>
<dbReference type="AlphaFoldDB" id="A0A1H5UNQ8"/>
<evidence type="ECO:0000313" key="14">
    <source>
        <dbReference type="EMBL" id="SEF76654.1"/>
    </source>
</evidence>
<dbReference type="CDD" id="cd03512">
    <property type="entry name" value="Alkane-hydroxylase"/>
    <property type="match status" value="1"/>
</dbReference>
<evidence type="ECO:0000259" key="13">
    <source>
        <dbReference type="Pfam" id="PF00487"/>
    </source>
</evidence>
<evidence type="ECO:0000313" key="15">
    <source>
        <dbReference type="Proteomes" id="UP000236742"/>
    </source>
</evidence>
<dbReference type="GO" id="GO:0005886">
    <property type="term" value="C:plasma membrane"/>
    <property type="evidence" value="ECO:0007669"/>
    <property type="project" value="UniProtKB-SubCell"/>
</dbReference>
<gene>
    <name evidence="14" type="ORF">SAMN05421751_104178</name>
</gene>
<name>A0A1H5UNQ8_9RHOB</name>
<evidence type="ECO:0000256" key="8">
    <source>
        <dbReference type="ARBA" id="ARBA00023002"/>
    </source>
</evidence>
<keyword evidence="5 12" id="KW-0812">Transmembrane</keyword>
<keyword evidence="3" id="KW-1003">Cell membrane</keyword>
<dbReference type="GO" id="GO:0046872">
    <property type="term" value="F:metal ion binding"/>
    <property type="evidence" value="ECO:0007669"/>
    <property type="project" value="UniProtKB-KW"/>
</dbReference>
<evidence type="ECO:0000256" key="12">
    <source>
        <dbReference type="SAM" id="Phobius"/>
    </source>
</evidence>
<dbReference type="Proteomes" id="UP000236742">
    <property type="component" value="Unassembled WGS sequence"/>
</dbReference>
<feature type="transmembrane region" description="Helical" evidence="12">
    <location>
        <begin position="44"/>
        <end position="62"/>
    </location>
</feature>
<evidence type="ECO:0000256" key="9">
    <source>
        <dbReference type="ARBA" id="ARBA00023004"/>
    </source>
</evidence>
<dbReference type="PANTHER" id="PTHR38674">
    <property type="entry name" value="ALKANE 1-MONOOXYGENASE 1"/>
    <property type="match status" value="1"/>
</dbReference>
<dbReference type="PANTHER" id="PTHR38674:SF1">
    <property type="entry name" value="ALKANE 1-MONOOXYGENASE 1"/>
    <property type="match status" value="1"/>
</dbReference>
<organism evidence="14 15">
    <name type="scientific">Jhaorihella thermophila</name>
    <dbReference type="NCBI Taxonomy" id="488547"/>
    <lineage>
        <taxon>Bacteria</taxon>
        <taxon>Pseudomonadati</taxon>
        <taxon>Pseudomonadota</taxon>
        <taxon>Alphaproteobacteria</taxon>
        <taxon>Rhodobacterales</taxon>
        <taxon>Paracoccaceae</taxon>
        <taxon>Jhaorihella</taxon>
    </lineage>
</organism>
<evidence type="ECO:0000256" key="6">
    <source>
        <dbReference type="ARBA" id="ARBA00022723"/>
    </source>
</evidence>
<dbReference type="Pfam" id="PF00487">
    <property type="entry name" value="FA_desaturase"/>
    <property type="match status" value="1"/>
</dbReference>
<evidence type="ECO:0000256" key="4">
    <source>
        <dbReference type="ARBA" id="ARBA00022519"/>
    </source>
</evidence>
<dbReference type="RefSeq" id="WP_104007395.1">
    <property type="nucleotide sequence ID" value="NZ_FNVD01000004.1"/>
</dbReference>
<keyword evidence="15" id="KW-1185">Reference proteome</keyword>
<keyword evidence="9" id="KW-0408">Iron</keyword>
<keyword evidence="8" id="KW-0560">Oxidoreductase</keyword>
<feature type="transmembrane region" description="Helical" evidence="12">
    <location>
        <begin position="20"/>
        <end position="37"/>
    </location>
</feature>
<keyword evidence="10 14" id="KW-0503">Monooxygenase</keyword>
<dbReference type="GO" id="GO:0006629">
    <property type="term" value="P:lipid metabolic process"/>
    <property type="evidence" value="ECO:0007669"/>
    <property type="project" value="InterPro"/>
</dbReference>
<accession>A0A1H5UNQ8</accession>
<proteinExistence type="inferred from homology"/>
<sequence>MTAIPGAEPAAGEFVRPSAWPYWMTLAFVPLVLLALWQGGWTIALIPFYGWVLMPLLDLLVGGSEENADPDTPESELFWFKLLTWIWFPLEFALVFGAIWAITRVGGYGTVEEWALMFGIGVTTGTVGIVHAHELFHKPGRFERNLGDLLMALVLYGHFRTEHLLVHHPWVGTPRDTVTARYNEGFHRFFPRVLWQGPQSAWRAERAKLARAGRSAFHPSNPIWKYILLQAMFLALAFAIGGWKGVGLFAFQALVAVWQLELTNYVEHYGLTRRYLGEGRYEPPALHHSWDSAHRLSGLLLLNLQRHADHHIHPQRRYPLLQIYGPERVPRLPTGYPPLTAMAMIPPLWRRVFNPRVRAWRRFYYPDIEDWTAYKTLSLPMPRNAG</sequence>
<keyword evidence="7 12" id="KW-1133">Transmembrane helix</keyword>
<evidence type="ECO:0000256" key="3">
    <source>
        <dbReference type="ARBA" id="ARBA00022475"/>
    </source>
</evidence>
<protein>
    <submittedName>
        <fullName evidence="14">Alkane 1-monooxygenase</fullName>
    </submittedName>
</protein>
<feature type="transmembrane region" description="Helical" evidence="12">
    <location>
        <begin position="82"/>
        <end position="102"/>
    </location>
</feature>
<keyword evidence="6" id="KW-0479">Metal-binding</keyword>
<evidence type="ECO:0000256" key="10">
    <source>
        <dbReference type="ARBA" id="ARBA00023033"/>
    </source>
</evidence>
<dbReference type="OrthoDB" id="4759734at2"/>
<evidence type="ECO:0000256" key="5">
    <source>
        <dbReference type="ARBA" id="ARBA00022692"/>
    </source>
</evidence>
<keyword evidence="4" id="KW-0997">Cell inner membrane</keyword>
<dbReference type="InterPro" id="IPR033885">
    <property type="entry name" value="AlkB/XylM"/>
</dbReference>
<reference evidence="14 15" key="1">
    <citation type="submission" date="2016-10" db="EMBL/GenBank/DDBJ databases">
        <authorList>
            <person name="de Groot N.N."/>
        </authorList>
    </citation>
    <scope>NUCLEOTIDE SEQUENCE [LARGE SCALE GENOMIC DNA]</scope>
    <source>
        <strain evidence="14 15">DSM 23413</strain>
    </source>
</reference>
<evidence type="ECO:0000256" key="2">
    <source>
        <dbReference type="ARBA" id="ARBA00010823"/>
    </source>
</evidence>
<dbReference type="InterPro" id="IPR005804">
    <property type="entry name" value="FA_desaturase_dom"/>
</dbReference>
<evidence type="ECO:0000256" key="1">
    <source>
        <dbReference type="ARBA" id="ARBA00004429"/>
    </source>
</evidence>